<dbReference type="PANTHER" id="PTHR22775:SF44">
    <property type="entry name" value="SORTING NEXIN-14"/>
    <property type="match status" value="1"/>
</dbReference>
<organism evidence="3 4">
    <name type="scientific">Blomia tropicalis</name>
    <name type="common">Mite</name>
    <dbReference type="NCBI Taxonomy" id="40697"/>
    <lineage>
        <taxon>Eukaryota</taxon>
        <taxon>Metazoa</taxon>
        <taxon>Ecdysozoa</taxon>
        <taxon>Arthropoda</taxon>
        <taxon>Chelicerata</taxon>
        <taxon>Arachnida</taxon>
        <taxon>Acari</taxon>
        <taxon>Acariformes</taxon>
        <taxon>Sarcoptiformes</taxon>
        <taxon>Astigmata</taxon>
        <taxon>Glycyphagoidea</taxon>
        <taxon>Echimyopodidae</taxon>
        <taxon>Blomia</taxon>
    </lineage>
</organism>
<dbReference type="InterPro" id="IPR003114">
    <property type="entry name" value="Phox_assoc"/>
</dbReference>
<dbReference type="InterPro" id="IPR001683">
    <property type="entry name" value="PX_dom"/>
</dbReference>
<dbReference type="InterPro" id="IPR036871">
    <property type="entry name" value="PX_dom_sf"/>
</dbReference>
<evidence type="ECO:0000313" key="4">
    <source>
        <dbReference type="Proteomes" id="UP001142055"/>
    </source>
</evidence>
<feature type="domain" description="PXA" evidence="2">
    <location>
        <begin position="4"/>
        <end position="180"/>
    </location>
</feature>
<dbReference type="InterPro" id="IPR036305">
    <property type="entry name" value="RGS_sf"/>
</dbReference>
<comment type="caution">
    <text evidence="3">The sequence shown here is derived from an EMBL/GenBank/DDBJ whole genome shotgun (WGS) entry which is preliminary data.</text>
</comment>
<dbReference type="Pfam" id="PF00787">
    <property type="entry name" value="PX"/>
    <property type="match status" value="1"/>
</dbReference>
<dbReference type="GO" id="GO:0035091">
    <property type="term" value="F:phosphatidylinositol binding"/>
    <property type="evidence" value="ECO:0007669"/>
    <property type="project" value="InterPro"/>
</dbReference>
<accession>A0A9Q0RSI3</accession>
<protein>
    <recommendedName>
        <fullName evidence="5">Sorting nexin-14</fullName>
    </recommendedName>
</protein>
<sequence length="775" mass="91867">MRIDRQINQKLELLFDSLVEQHTKQWLPMISRNQEEIVIQLKQLIRIISASLLLRIYNRLNWNEFLLRKLPKLLLQHFEMYIHGKRKAKSARFLEESVLKEYGHLLHPGLIHSENEIKFLKSISNLLIHTSLPPKYIKCNVSQSFLNEFISCSILQPLATILTDPNKINSILIFLLEPSTISYENINSYIGNSTNDKVEYLQNYCILKQIAGKALKNQCHLGIDRKQIVTDQHLLFLFTQFAKEEYILNILQFVIHMDSFMERITNPELTDQQLRDLHSFLKTIFDQYLSDSSNDSIPFNQTIRKDFYEAVLRPYSTIKEFRNSKSLYEAYEYGNELLEHFCEKFFRTDVYLKLICGQRSFSFNLDHSEYEPTDQNHSKSIQDLPSSYSRIYESDNQIKDLSNWSVTISKVNVKLDEMGHDQFYFELEIDNIDGRHWSVERQFNEFYLLWYRLKEFHGEEPLDRVRPLPSRKPLSRSNKNLMESYRYELEQFVRDLLTTTDDYLRRSELLFNFLTSPQFNPNYHFAESNFNLGRMIKNVPSRFAKERGQHLYSYLKNFIGQCEKSTIVTEPNKVENVRKLSKNSFRAESDSIDLSTHEEDGATLNEKESKINCHLEYLYDYLLLVLIRLYKVNTNGWLLQLLFMIRPLFRQTFQGLTEWWLSKRLQTQLLTSNRICALIDDLYQSLNQSDESSIGASNSNLTKSQRSQKALLLAKQFIPQWMLDYVLDGIVHEQVVFHQFSLLQHRMLNKQLLYMMVNSIIEDLFPEAIYQTIET</sequence>
<dbReference type="SUPFAM" id="SSF48097">
    <property type="entry name" value="Regulator of G-protein signaling, RGS"/>
    <property type="match status" value="1"/>
</dbReference>
<dbReference type="PANTHER" id="PTHR22775">
    <property type="entry name" value="SORTING NEXIN"/>
    <property type="match status" value="1"/>
</dbReference>
<dbReference type="PROSITE" id="PS50195">
    <property type="entry name" value="PX"/>
    <property type="match status" value="1"/>
</dbReference>
<dbReference type="SMART" id="SM00313">
    <property type="entry name" value="PXA"/>
    <property type="match status" value="1"/>
</dbReference>
<dbReference type="Pfam" id="PF02194">
    <property type="entry name" value="PXA"/>
    <property type="match status" value="1"/>
</dbReference>
<evidence type="ECO:0000259" key="1">
    <source>
        <dbReference type="PROSITE" id="PS50195"/>
    </source>
</evidence>
<dbReference type="Proteomes" id="UP001142055">
    <property type="component" value="Chromosome 1"/>
</dbReference>
<reference evidence="3" key="1">
    <citation type="submission" date="2022-12" db="EMBL/GenBank/DDBJ databases">
        <title>Genome assemblies of Blomia tropicalis.</title>
        <authorList>
            <person name="Cui Y."/>
        </authorList>
    </citation>
    <scope>NUCLEOTIDE SEQUENCE</scope>
    <source>
        <tissue evidence="3">Adult mites</tissue>
    </source>
</reference>
<dbReference type="GO" id="GO:0005770">
    <property type="term" value="C:late endosome"/>
    <property type="evidence" value="ECO:0007669"/>
    <property type="project" value="TreeGrafter"/>
</dbReference>
<gene>
    <name evidence="3" type="ORF">RDWZM_003419</name>
</gene>
<feature type="domain" description="PX" evidence="1">
    <location>
        <begin position="382"/>
        <end position="521"/>
    </location>
</feature>
<dbReference type="EMBL" id="JAPWDV010000001">
    <property type="protein sequence ID" value="KAJ6224874.1"/>
    <property type="molecule type" value="Genomic_DNA"/>
</dbReference>
<dbReference type="Gene3D" id="1.10.167.10">
    <property type="entry name" value="Regulator of G-protein Signalling 4, domain 2"/>
    <property type="match status" value="1"/>
</dbReference>
<dbReference type="InterPro" id="IPR044926">
    <property type="entry name" value="RGS_subdomain_2"/>
</dbReference>
<evidence type="ECO:0008006" key="5">
    <source>
        <dbReference type="Google" id="ProtNLM"/>
    </source>
</evidence>
<dbReference type="PROSITE" id="PS51207">
    <property type="entry name" value="PXA"/>
    <property type="match status" value="1"/>
</dbReference>
<evidence type="ECO:0000259" key="2">
    <source>
        <dbReference type="PROSITE" id="PS51207"/>
    </source>
</evidence>
<dbReference type="GO" id="GO:0097352">
    <property type="term" value="P:autophagosome maturation"/>
    <property type="evidence" value="ECO:0007669"/>
    <property type="project" value="TreeGrafter"/>
</dbReference>
<dbReference type="OMA" id="YMFMQHI"/>
<evidence type="ECO:0000313" key="3">
    <source>
        <dbReference type="EMBL" id="KAJ6224874.1"/>
    </source>
</evidence>
<proteinExistence type="predicted"/>
<dbReference type="Gene3D" id="3.30.1520.10">
    <property type="entry name" value="Phox-like domain"/>
    <property type="match status" value="1"/>
</dbReference>
<dbReference type="SUPFAM" id="SSF64268">
    <property type="entry name" value="PX domain"/>
    <property type="match status" value="1"/>
</dbReference>
<name>A0A9Q0RSI3_BLOTA</name>
<keyword evidence="4" id="KW-1185">Reference proteome</keyword>
<dbReference type="AlphaFoldDB" id="A0A9Q0RSI3"/>